<feature type="transmembrane region" description="Helical" evidence="1">
    <location>
        <begin position="21"/>
        <end position="40"/>
    </location>
</feature>
<evidence type="ECO:0000256" key="1">
    <source>
        <dbReference type="SAM" id="Phobius"/>
    </source>
</evidence>
<name>A0A4Q7PC32_9BACT</name>
<dbReference type="PANTHER" id="PTHR10422:SF38">
    <property type="entry name" value="CYTOCHROME B SUBUNIT OF NITRIC OXIDE REDUCTASE"/>
    <property type="match status" value="1"/>
</dbReference>
<dbReference type="Pfam" id="PF22085">
    <property type="entry name" value="NorB_cytochrome_c-like"/>
    <property type="match status" value="1"/>
</dbReference>
<dbReference type="EMBL" id="SGXG01000001">
    <property type="protein sequence ID" value="RZS97896.1"/>
    <property type="molecule type" value="Genomic_DNA"/>
</dbReference>
<reference evidence="3 4" key="1">
    <citation type="submission" date="2019-02" db="EMBL/GenBank/DDBJ databases">
        <title>Genomic Encyclopedia of Archaeal and Bacterial Type Strains, Phase II (KMG-II): from individual species to whole genera.</title>
        <authorList>
            <person name="Goeker M."/>
        </authorList>
    </citation>
    <scope>NUCLEOTIDE SEQUENCE [LARGE SCALE GENOMIC DNA]</scope>
    <source>
        <strain evidence="3 4">DSM 21411</strain>
    </source>
</reference>
<dbReference type="GO" id="GO:0020037">
    <property type="term" value="F:heme binding"/>
    <property type="evidence" value="ECO:0007669"/>
    <property type="project" value="InterPro"/>
</dbReference>
<feature type="domain" description="Nitric oxide reductase subunit B cytochrome c-like" evidence="2">
    <location>
        <begin position="49"/>
        <end position="219"/>
    </location>
</feature>
<dbReference type="RefSeq" id="WP_130276701.1">
    <property type="nucleotide sequence ID" value="NZ_SGXG01000001.1"/>
</dbReference>
<feature type="transmembrane region" description="Helical" evidence="1">
    <location>
        <begin position="596"/>
        <end position="624"/>
    </location>
</feature>
<comment type="caution">
    <text evidence="3">The sequence shown here is derived from an EMBL/GenBank/DDBJ whole genome shotgun (WGS) entry which is preliminary data.</text>
</comment>
<dbReference type="GO" id="GO:0004129">
    <property type="term" value="F:cytochrome-c oxidase activity"/>
    <property type="evidence" value="ECO:0007669"/>
    <property type="project" value="InterPro"/>
</dbReference>
<feature type="transmembrane region" description="Helical" evidence="1">
    <location>
        <begin position="232"/>
        <end position="253"/>
    </location>
</feature>
<dbReference type="InterPro" id="IPR000883">
    <property type="entry name" value="Cyt_C_Oxase_1"/>
</dbReference>
<accession>A0A4Q7PC32</accession>
<feature type="transmembrane region" description="Helical" evidence="1">
    <location>
        <begin position="731"/>
        <end position="753"/>
    </location>
</feature>
<feature type="transmembrane region" description="Helical" evidence="1">
    <location>
        <begin position="337"/>
        <end position="358"/>
    </location>
</feature>
<evidence type="ECO:0000259" key="2">
    <source>
        <dbReference type="Pfam" id="PF22085"/>
    </source>
</evidence>
<evidence type="ECO:0000313" key="4">
    <source>
        <dbReference type="Proteomes" id="UP000292209"/>
    </source>
</evidence>
<proteinExistence type="predicted"/>
<dbReference type="InterPro" id="IPR036927">
    <property type="entry name" value="Cyt_c_oxase-like_su1_sf"/>
</dbReference>
<keyword evidence="1" id="KW-0472">Membrane</keyword>
<feature type="transmembrane region" description="Helical" evidence="1">
    <location>
        <begin position="523"/>
        <end position="544"/>
    </location>
</feature>
<dbReference type="AlphaFoldDB" id="A0A4Q7PC32"/>
<gene>
    <name evidence="3" type="ORF">BC751_3524</name>
</gene>
<keyword evidence="4" id="KW-1185">Reference proteome</keyword>
<dbReference type="PANTHER" id="PTHR10422">
    <property type="entry name" value="CYTOCHROME C OXIDASE SUBUNIT 1"/>
    <property type="match status" value="1"/>
</dbReference>
<dbReference type="GO" id="GO:0016020">
    <property type="term" value="C:membrane"/>
    <property type="evidence" value="ECO:0007669"/>
    <property type="project" value="InterPro"/>
</dbReference>
<sequence>MKPDTKFLNYIMKQKNWWLPFMVIFVISIVGLLFIAYQTYEEAPPIPHYVDEKGEEIITQEQILRGQEVFHRYALMEYGSMFGDGALRGPDFTAQALNERAKSMFRFYQESLNENGSRSEFESEGILRKVQKEIKENTYDENNNQVNISFAQVAAIRDLEGFYQEMFLNPDFHEAFKPTGYISDPTEIKDLSAFFFWGSWVCSVERPGEKYSYTHNWPYDEFAGNVATPSTLIWSIVGLLGLVLGLGIVLYYYGQFEQLSEEYYAKGASEMVTEEKLQQYKPTPTQRATFKFFYVAVILFLIQVLAGVLTVHDFVGFTKFFGWDIQEVLPVTISRSWHVQLSLFWISACWVGISFFILPLLAKSEPKGQLFLINLLFGIFFVMVGGSFVGIFMGPMGMLGDYSRWLGHQGWEFVELGRLYQYFLLAIFALWAIIVYRGVKNTLRPGMPWGLPNWLVYSIVCILLLLLSGFVARPETNFVIADFWRWMVVHMWVEAFFEVFTTIIVGYMMVMMGLVNRQAVVKVVYIAALLFLGSGLLGISHNFYWNAKPVGTLALGSVFSTLQVVPLILLTLEAWRMQRMPYLLSTKQKERHRSSLFAMPGVFLFIIGVTFWNFFGAGVFGLIINLPIANYYEHGTYLTVNHGHAALMGVYGNLSIAAILFALRFLLKPEAWNTQLVKTAFWSINIGLLLMVTLDLFPAGIHQLVAVMEEGYWFARSQEFIQSVPFQAMTWLRIVGGAFFCIGGLFPLTWFVLKSAKHLKPAYEMEKIDHHLEEVEEEIETV</sequence>
<dbReference type="SUPFAM" id="SSF81442">
    <property type="entry name" value="Cytochrome c oxidase subunit I-like"/>
    <property type="match status" value="1"/>
</dbReference>
<feature type="transmembrane region" description="Helical" evidence="1">
    <location>
        <begin position="292"/>
        <end position="317"/>
    </location>
</feature>
<dbReference type="OrthoDB" id="9767153at2"/>
<keyword evidence="1" id="KW-1133">Transmembrane helix</keyword>
<feature type="transmembrane region" description="Helical" evidence="1">
    <location>
        <begin position="451"/>
        <end position="471"/>
    </location>
</feature>
<dbReference type="Gene3D" id="1.20.210.10">
    <property type="entry name" value="Cytochrome c oxidase-like, subunit I domain"/>
    <property type="match status" value="1"/>
</dbReference>
<evidence type="ECO:0000313" key="3">
    <source>
        <dbReference type="EMBL" id="RZS97896.1"/>
    </source>
</evidence>
<keyword evidence="1" id="KW-0812">Transmembrane</keyword>
<protein>
    <submittedName>
        <fullName evidence="3">Nitric oxide reductase NorZ apoprotein</fullName>
    </submittedName>
</protein>
<dbReference type="Pfam" id="PF00115">
    <property type="entry name" value="COX1"/>
    <property type="match status" value="1"/>
</dbReference>
<dbReference type="GO" id="GO:0009060">
    <property type="term" value="P:aerobic respiration"/>
    <property type="evidence" value="ECO:0007669"/>
    <property type="project" value="InterPro"/>
</dbReference>
<feature type="transmembrane region" description="Helical" evidence="1">
    <location>
        <begin position="491"/>
        <end position="511"/>
    </location>
</feature>
<dbReference type="InterPro" id="IPR054309">
    <property type="entry name" value="NorB_cytochrome_c-like"/>
</dbReference>
<organism evidence="3 4">
    <name type="scientific">Cecembia calidifontis</name>
    <dbReference type="NCBI Taxonomy" id="1187080"/>
    <lineage>
        <taxon>Bacteria</taxon>
        <taxon>Pseudomonadati</taxon>
        <taxon>Bacteroidota</taxon>
        <taxon>Cytophagia</taxon>
        <taxon>Cytophagales</taxon>
        <taxon>Cyclobacteriaceae</taxon>
        <taxon>Cecembia</taxon>
    </lineage>
</organism>
<feature type="transmembrane region" description="Helical" evidence="1">
    <location>
        <begin position="419"/>
        <end position="439"/>
    </location>
</feature>
<feature type="transmembrane region" description="Helical" evidence="1">
    <location>
        <begin position="550"/>
        <end position="575"/>
    </location>
</feature>
<dbReference type="Proteomes" id="UP000292209">
    <property type="component" value="Unassembled WGS sequence"/>
</dbReference>
<feature type="transmembrane region" description="Helical" evidence="1">
    <location>
        <begin position="370"/>
        <end position="399"/>
    </location>
</feature>
<feature type="transmembrane region" description="Helical" evidence="1">
    <location>
        <begin position="679"/>
        <end position="701"/>
    </location>
</feature>
<feature type="transmembrane region" description="Helical" evidence="1">
    <location>
        <begin position="644"/>
        <end position="667"/>
    </location>
</feature>